<evidence type="ECO:0000256" key="1">
    <source>
        <dbReference type="ARBA" id="ARBA00007626"/>
    </source>
</evidence>
<dbReference type="AlphaFoldDB" id="A0ABD3I214"/>
<evidence type="ECO:0000256" key="2">
    <source>
        <dbReference type="ARBA" id="ARBA00022737"/>
    </source>
</evidence>
<dbReference type="PANTHER" id="PTHR47874:SF4">
    <property type="entry name" value="EXPRESSED PROTEIN"/>
    <property type="match status" value="1"/>
</dbReference>
<reference evidence="4 5" key="1">
    <citation type="submission" date="2024-09" db="EMBL/GenBank/DDBJ databases">
        <title>Chromosome-scale assembly of Riccia sorocarpa.</title>
        <authorList>
            <person name="Paukszto L."/>
        </authorList>
    </citation>
    <scope>NUCLEOTIDE SEQUENCE [LARGE SCALE GENOMIC DNA]</scope>
    <source>
        <strain evidence="4">LP-2024</strain>
        <tissue evidence="4">Aerial parts of the thallus</tissue>
    </source>
</reference>
<comment type="similarity">
    <text evidence="1">Belongs to the PPR family. P subfamily.</text>
</comment>
<dbReference type="Pfam" id="PF13041">
    <property type="entry name" value="PPR_2"/>
    <property type="match status" value="2"/>
</dbReference>
<gene>
    <name evidence="4" type="ORF">R1sor_011367</name>
</gene>
<dbReference type="PANTHER" id="PTHR47874">
    <property type="entry name" value="EXPRESSED PROTEIN"/>
    <property type="match status" value="1"/>
</dbReference>
<comment type="caution">
    <text evidence="4">The sequence shown here is derived from an EMBL/GenBank/DDBJ whole genome shotgun (WGS) entry which is preliminary data.</text>
</comment>
<feature type="repeat" description="PPR" evidence="3">
    <location>
        <begin position="218"/>
        <end position="252"/>
    </location>
</feature>
<dbReference type="InterPro" id="IPR044179">
    <property type="entry name" value="PPR5-like"/>
</dbReference>
<sequence>MVRGSGKLVSWIKALGGQCDKLRSTAGSKCASSDIQLLTSSYRDSSVVERNVVIVPRQEFSSAAGSGVLQGQKSGIAETWIGQGSTSSESLSGNSARFSTVTESDVADPPSIGLGATNEEKPAAYRARPRFFRASDPRSRNDIYFRAGHNTNVSRILVLLEAASTADEVQKILDDRIGDLGEKRWPWLPLLDALQKGPKPHLAFDVFDWKMKKLDGGDRKEYAKMISAAGRLNQLDKATALFKEMEERGVMRAPVTCNALISAYSKNDQAAEAIALFKEMQESAECKPNLVTYNTLISMFSKLSVQDMESYYQACKAAGFLPDKVTYNSMIWGYMRGGHFDKMEDLYDELVKTGNKPDPITFSALIIGFSKAGLLEKMESAFHHMQEEGYTINNMIAEIMVEFLAAERQFEKMERVMKIASSTPGMSCSSMVYSLAIQAYAETARIEQMEETLEKMFASRRLFTKSTVLDSVITAYAEMYNFEKLENLLARVKSLGWSYQLSTFHALIYEYGRTRQFDKMEDTFEEMTKTPDVAPTGQTYQLIAESYHAAGDEEKVIRTADRMRAAGFDPRPVVEKEVDRVWTDQEIFDGKRR</sequence>
<evidence type="ECO:0000256" key="3">
    <source>
        <dbReference type="PROSITE-ProRule" id="PRU00708"/>
    </source>
</evidence>
<dbReference type="EMBL" id="JBJQOH010000002">
    <property type="protein sequence ID" value="KAL3697291.1"/>
    <property type="molecule type" value="Genomic_DNA"/>
</dbReference>
<name>A0ABD3I214_9MARC</name>
<keyword evidence="2" id="KW-0677">Repeat</keyword>
<feature type="repeat" description="PPR" evidence="3">
    <location>
        <begin position="323"/>
        <end position="357"/>
    </location>
</feature>
<evidence type="ECO:0000313" key="4">
    <source>
        <dbReference type="EMBL" id="KAL3697291.1"/>
    </source>
</evidence>
<dbReference type="Gene3D" id="1.25.40.10">
    <property type="entry name" value="Tetratricopeptide repeat domain"/>
    <property type="match status" value="3"/>
</dbReference>
<dbReference type="InterPro" id="IPR011990">
    <property type="entry name" value="TPR-like_helical_dom_sf"/>
</dbReference>
<evidence type="ECO:0008006" key="6">
    <source>
        <dbReference type="Google" id="ProtNLM"/>
    </source>
</evidence>
<proteinExistence type="inferred from homology"/>
<dbReference type="InterPro" id="IPR002885">
    <property type="entry name" value="PPR_rpt"/>
</dbReference>
<protein>
    <recommendedName>
        <fullName evidence="6">Pentatricopeptide repeat-containing protein</fullName>
    </recommendedName>
</protein>
<keyword evidence="5" id="KW-1185">Reference proteome</keyword>
<dbReference type="Proteomes" id="UP001633002">
    <property type="component" value="Unassembled WGS sequence"/>
</dbReference>
<dbReference type="PROSITE" id="PS51375">
    <property type="entry name" value="PPR"/>
    <property type="match status" value="4"/>
</dbReference>
<accession>A0ABD3I214</accession>
<feature type="repeat" description="PPR" evidence="3">
    <location>
        <begin position="253"/>
        <end position="283"/>
    </location>
</feature>
<evidence type="ECO:0000313" key="5">
    <source>
        <dbReference type="Proteomes" id="UP001633002"/>
    </source>
</evidence>
<feature type="repeat" description="PPR" evidence="3">
    <location>
        <begin position="358"/>
        <end position="392"/>
    </location>
</feature>
<dbReference type="NCBIfam" id="TIGR00756">
    <property type="entry name" value="PPR"/>
    <property type="match status" value="5"/>
</dbReference>
<dbReference type="Pfam" id="PF01535">
    <property type="entry name" value="PPR"/>
    <property type="match status" value="2"/>
</dbReference>
<organism evidence="4 5">
    <name type="scientific">Riccia sorocarpa</name>
    <dbReference type="NCBI Taxonomy" id="122646"/>
    <lineage>
        <taxon>Eukaryota</taxon>
        <taxon>Viridiplantae</taxon>
        <taxon>Streptophyta</taxon>
        <taxon>Embryophyta</taxon>
        <taxon>Marchantiophyta</taxon>
        <taxon>Marchantiopsida</taxon>
        <taxon>Marchantiidae</taxon>
        <taxon>Marchantiales</taxon>
        <taxon>Ricciaceae</taxon>
        <taxon>Riccia</taxon>
    </lineage>
</organism>